<dbReference type="EMBL" id="JBFRCH010000003">
    <property type="protein sequence ID" value="MEX3931542.1"/>
    <property type="molecule type" value="Genomic_DNA"/>
</dbReference>
<name>A0ACC6TW91_9BURK</name>
<protein>
    <submittedName>
        <fullName evidence="1">Uncharacterized protein</fullName>
    </submittedName>
</protein>
<evidence type="ECO:0000313" key="2">
    <source>
        <dbReference type="Proteomes" id="UP001558850"/>
    </source>
</evidence>
<accession>A0ACC6TW91</accession>
<organism evidence="1 2">
    <name type="scientific">Paraburkholderia phymatum</name>
    <dbReference type="NCBI Taxonomy" id="148447"/>
    <lineage>
        <taxon>Bacteria</taxon>
        <taxon>Pseudomonadati</taxon>
        <taxon>Pseudomonadota</taxon>
        <taxon>Betaproteobacteria</taxon>
        <taxon>Burkholderiales</taxon>
        <taxon>Burkholderiaceae</taxon>
        <taxon>Paraburkholderia</taxon>
    </lineage>
</organism>
<dbReference type="Proteomes" id="UP001558850">
    <property type="component" value="Unassembled WGS sequence"/>
</dbReference>
<proteinExistence type="predicted"/>
<keyword evidence="2" id="KW-1185">Reference proteome</keyword>
<gene>
    <name evidence="1" type="ORF">AB4Y32_06910</name>
</gene>
<reference evidence="1" key="1">
    <citation type="submission" date="2024-07" db="EMBL/GenBank/DDBJ databases">
        <title>A survey of Mimosa microsymbionts across Brazilian biomes reveals a high diversity of Paraburkholderia nodulating endemic species, but also that Cupriavidus is common as a symbiont of widespread species.</title>
        <authorList>
            <person name="Rouws L."/>
            <person name="Barauna A."/>
            <person name="Beukes C."/>
            <person name="Rouws J.R.C."/>
            <person name="De Faria S.M."/>
            <person name="Gross E."/>
            <person name="Bueno Dos Reis Junior F."/>
            <person name="Simon M.F."/>
            <person name="Maluk M."/>
            <person name="Odee D.W."/>
            <person name="Kenicer G."/>
            <person name="Young J.P.W."/>
            <person name="Reis V.M."/>
            <person name="Zilli J."/>
            <person name="James E.K."/>
        </authorList>
    </citation>
    <scope>NUCLEOTIDE SEQUENCE</scope>
    <source>
        <strain evidence="1">EG181B</strain>
    </source>
</reference>
<evidence type="ECO:0000313" key="1">
    <source>
        <dbReference type="EMBL" id="MEX3931542.1"/>
    </source>
</evidence>
<sequence length="192" mass="20719">MEYFNLLRLCATLAVCAAVYLLLARRLADAVHPMRLELAREGEALLASGTLRDADADYVRFCLDNAFNGSVAFQGMLLMPFLSAWILAGLCSRRRAFRTIAQPCVERRARGTSPVDPITDLFCRSAFAANPMCGVIVVAQMGIVAAIGVLITGQLRSARSLSRAVVDAESAVRAAAFRRAGRLTHAFTAIAI</sequence>
<comment type="caution">
    <text evidence="1">The sequence shown here is derived from an EMBL/GenBank/DDBJ whole genome shotgun (WGS) entry which is preliminary data.</text>
</comment>